<protein>
    <recommendedName>
        <fullName evidence="3">DNA polymerase III, gamma/tau subunit</fullName>
    </recommendedName>
</protein>
<dbReference type="AlphaFoldDB" id="G8QXA8"/>
<proteinExistence type="predicted"/>
<dbReference type="HOGENOM" id="CLU_052177_0_0_12"/>
<dbReference type="RefSeq" id="WP_014269258.1">
    <property type="nucleotide sequence ID" value="NC_016633.1"/>
</dbReference>
<dbReference type="Pfam" id="PF13177">
    <property type="entry name" value="DNA_pol3_delta2"/>
    <property type="match status" value="2"/>
</dbReference>
<dbReference type="SUPFAM" id="SSF52540">
    <property type="entry name" value="P-loop containing nucleoside triphosphate hydrolases"/>
    <property type="match status" value="1"/>
</dbReference>
<evidence type="ECO:0008006" key="3">
    <source>
        <dbReference type="Google" id="ProtNLM"/>
    </source>
</evidence>
<evidence type="ECO:0000313" key="1">
    <source>
        <dbReference type="EMBL" id="AEV28409.1"/>
    </source>
</evidence>
<keyword evidence="2" id="KW-1185">Reference proteome</keyword>
<reference evidence="1 2" key="1">
    <citation type="submission" date="2011-11" db="EMBL/GenBank/DDBJ databases">
        <title>Complete sequence of Spirochaeta sp. grapes.</title>
        <authorList>
            <consortium name="US DOE Joint Genome Institute"/>
            <person name="Lucas S."/>
            <person name="Han J."/>
            <person name="Lapidus A."/>
            <person name="Cheng J.-F."/>
            <person name="Goodwin L."/>
            <person name="Pitluck S."/>
            <person name="Peters L."/>
            <person name="Ovchinnikova G."/>
            <person name="Munk A.C."/>
            <person name="Detter J.C."/>
            <person name="Han C."/>
            <person name="Tapia R."/>
            <person name="Land M."/>
            <person name="Hauser L."/>
            <person name="Kyrpides N."/>
            <person name="Ivanova N."/>
            <person name="Pagani I."/>
            <person name="Ritalahtilisa K."/>
            <person name="Loeffler F."/>
            <person name="Woyke T."/>
        </authorList>
    </citation>
    <scope>NUCLEOTIDE SEQUENCE [LARGE SCALE GENOMIC DNA]</scope>
    <source>
        <strain evidence="2">ATCC BAA-1885 / DSM 22778 / Grapes</strain>
    </source>
</reference>
<dbReference type="InterPro" id="IPR027417">
    <property type="entry name" value="P-loop_NTPase"/>
</dbReference>
<dbReference type="PANTHER" id="PTHR11669">
    <property type="entry name" value="REPLICATION FACTOR C / DNA POLYMERASE III GAMMA-TAU SUBUNIT"/>
    <property type="match status" value="1"/>
</dbReference>
<organism evidence="1 2">
    <name type="scientific">Sphaerochaeta pleomorpha (strain ATCC BAA-1885 / DSM 22778 / Grapes)</name>
    <dbReference type="NCBI Taxonomy" id="158190"/>
    <lineage>
        <taxon>Bacteria</taxon>
        <taxon>Pseudomonadati</taxon>
        <taxon>Spirochaetota</taxon>
        <taxon>Spirochaetia</taxon>
        <taxon>Spirochaetales</taxon>
        <taxon>Sphaerochaetaceae</taxon>
        <taxon>Sphaerochaeta</taxon>
    </lineage>
</organism>
<sequence>MFESLYESQREIATQLANQIGGETFSQVNLFGGNRYSLRMTTALETARILSCQGDRSEHCRCDSCRKFELLTTTNLVIVSQRDHNRVIETAINSFIRLRNDFSRRFLIRNTRVFLLQYHGSLMSGSQTQAQSANYDNASLVNDLLMDLSALKSDITEKEAKAIAQALRSALKPLFLSAKRNTTITVNQVRALEEWINETSARSQKRFIIIESLEQANASARNGLLKMLEEPPADVYFTLISEYPGRIMQTILSRVRKYSFAPLRKKAVQALLAPFFLGDQEYDDLEQFFLQGGGLDLAEAKKQVSLVTDSLASNTYLGTEAFSALLAKVDENDSYEYLLKGILSSVEQQFIEGTVSYDRAHLLEALVSASLSNAQRFNQNKKLMFEALYYSMMEKQ</sequence>
<dbReference type="Proteomes" id="UP000005632">
    <property type="component" value="Chromosome"/>
</dbReference>
<evidence type="ECO:0000313" key="2">
    <source>
        <dbReference type="Proteomes" id="UP000005632"/>
    </source>
</evidence>
<dbReference type="STRING" id="158190.SpiGrapes_0558"/>
<name>G8QXA8_SPHPG</name>
<dbReference type="KEGG" id="sgp:SpiGrapes_0558"/>
<gene>
    <name evidence="1" type="ordered locus">SpiGrapes_0558</name>
</gene>
<dbReference type="EMBL" id="CP003155">
    <property type="protein sequence ID" value="AEV28409.1"/>
    <property type="molecule type" value="Genomic_DNA"/>
</dbReference>
<dbReference type="PANTHER" id="PTHR11669:SF8">
    <property type="entry name" value="DNA POLYMERASE III SUBUNIT DELTA"/>
    <property type="match status" value="1"/>
</dbReference>
<dbReference type="eggNOG" id="COG0470">
    <property type="taxonomic scope" value="Bacteria"/>
</dbReference>
<accession>G8QXA8</accession>
<dbReference type="InterPro" id="IPR050238">
    <property type="entry name" value="DNA_Rep/Repair_Clamp_Loader"/>
</dbReference>
<dbReference type="Gene3D" id="3.40.50.300">
    <property type="entry name" value="P-loop containing nucleotide triphosphate hydrolases"/>
    <property type="match status" value="1"/>
</dbReference>
<dbReference type="GO" id="GO:0006261">
    <property type="term" value="P:DNA-templated DNA replication"/>
    <property type="evidence" value="ECO:0007669"/>
    <property type="project" value="TreeGrafter"/>
</dbReference>
<dbReference type="OrthoDB" id="350329at2"/>